<dbReference type="PANTHER" id="PTHR37994:SF3">
    <property type="entry name" value="ER TRANSPORTER 6TM N-TERMINAL DOMAIN-CONTAINING PROTEIN"/>
    <property type="match status" value="1"/>
</dbReference>
<feature type="transmembrane region" description="Helical" evidence="1">
    <location>
        <begin position="130"/>
        <end position="148"/>
    </location>
</feature>
<accession>A0A428QLQ9</accession>
<dbReference type="AlphaFoldDB" id="A0A428QLQ9"/>
<dbReference type="InterPro" id="IPR018823">
    <property type="entry name" value="ArAE_2_N"/>
</dbReference>
<dbReference type="PANTHER" id="PTHR37994">
    <property type="entry name" value="ARAE_2_N DOMAIN-CONTAINING PROTEIN-RELATED"/>
    <property type="match status" value="1"/>
</dbReference>
<dbReference type="Pfam" id="PF10337">
    <property type="entry name" value="ArAE_2_N"/>
    <property type="match status" value="1"/>
</dbReference>
<proteinExistence type="predicted"/>
<feature type="transmembrane region" description="Helical" evidence="1">
    <location>
        <begin position="97"/>
        <end position="118"/>
    </location>
</feature>
<evidence type="ECO:0000256" key="1">
    <source>
        <dbReference type="SAM" id="Phobius"/>
    </source>
</evidence>
<name>A0A428QLQ9_9HYPO</name>
<comment type="caution">
    <text evidence="3">The sequence shown here is derived from an EMBL/GenBank/DDBJ whole genome shotgun (WGS) entry which is preliminary data.</text>
</comment>
<evidence type="ECO:0000259" key="2">
    <source>
        <dbReference type="Pfam" id="PF10337"/>
    </source>
</evidence>
<dbReference type="EMBL" id="NKCL01000503">
    <property type="protein sequence ID" value="RSL66215.1"/>
    <property type="molecule type" value="Genomic_DNA"/>
</dbReference>
<keyword evidence="4" id="KW-1185">Reference proteome</keyword>
<reference evidence="3 4" key="1">
    <citation type="submission" date="2017-06" db="EMBL/GenBank/DDBJ databases">
        <title>Comparative genomic analysis of Ambrosia Fusariam Clade fungi.</title>
        <authorList>
            <person name="Stajich J.E."/>
            <person name="Carrillo J."/>
            <person name="Kijimoto T."/>
            <person name="Eskalen A."/>
            <person name="O'Donnell K."/>
            <person name="Kasson M."/>
        </authorList>
    </citation>
    <scope>NUCLEOTIDE SEQUENCE [LARGE SCALE GENOMIC DNA]</scope>
    <source>
        <strain evidence="3 4">NRRL62606</strain>
    </source>
</reference>
<evidence type="ECO:0000313" key="3">
    <source>
        <dbReference type="EMBL" id="RSL66215.1"/>
    </source>
</evidence>
<feature type="transmembrane region" description="Helical" evidence="1">
    <location>
        <begin position="34"/>
        <end position="51"/>
    </location>
</feature>
<gene>
    <name evidence="3" type="ORF">CEP51_012871</name>
</gene>
<protein>
    <recommendedName>
        <fullName evidence="2">Putative ER transporter 6TM N-terminal domain-containing protein</fullName>
    </recommendedName>
</protein>
<keyword evidence="1" id="KW-0812">Transmembrane</keyword>
<feature type="domain" description="Putative ER transporter 6TM N-terminal" evidence="2">
    <location>
        <begin position="79"/>
        <end position="238"/>
    </location>
</feature>
<dbReference type="Proteomes" id="UP000287972">
    <property type="component" value="Unassembled WGS sequence"/>
</dbReference>
<keyword evidence="1" id="KW-1133">Transmembrane helix</keyword>
<keyword evidence="1" id="KW-0472">Membrane</keyword>
<evidence type="ECO:0000313" key="4">
    <source>
        <dbReference type="Proteomes" id="UP000287972"/>
    </source>
</evidence>
<feature type="transmembrane region" description="Helical" evidence="1">
    <location>
        <begin position="57"/>
        <end position="85"/>
    </location>
</feature>
<sequence length="243" mass="27379">MEDKVPSALFFEDSRRGRKLPKWLDHFNATDLRTLFKCSLAVWIFTLFILIDDTLHVFGQATFFGCIVLFILPPSGVLFLQVVAGLMARVRVAMPELALASTFAINTADIYITIAPLIPTFQGTISKVLVLPAAAAVGVGAACNFLMLPRWTSQIMLDGIGDVLSPMQEFINSLSCHLEHPDRQFEPKQLRELKEDLTSSYQRLEIANKFLMLDVSYRKWSPEDIGNLQNSLQQMFMMFGELV</sequence>
<organism evidence="3 4">
    <name type="scientific">Fusarium floridanum</name>
    <dbReference type="NCBI Taxonomy" id="1325733"/>
    <lineage>
        <taxon>Eukaryota</taxon>
        <taxon>Fungi</taxon>
        <taxon>Dikarya</taxon>
        <taxon>Ascomycota</taxon>
        <taxon>Pezizomycotina</taxon>
        <taxon>Sordariomycetes</taxon>
        <taxon>Hypocreomycetidae</taxon>
        <taxon>Hypocreales</taxon>
        <taxon>Nectriaceae</taxon>
        <taxon>Fusarium</taxon>
        <taxon>Fusarium solani species complex</taxon>
    </lineage>
</organism>